<proteinExistence type="predicted"/>
<name>A0A8S8ZL74_SORMA</name>
<sequence length="94" mass="9353">MGLPFYGTPAWTSIWGGNGSKTGAENGGGSGKGAETGGGSGSGNENGAGAGGDKNPPRWQVHLVRQTSVTNNFPAQDASNAEDQRSVDTECGGL</sequence>
<feature type="region of interest" description="Disordered" evidence="1">
    <location>
        <begin position="1"/>
        <end position="94"/>
    </location>
</feature>
<protein>
    <submittedName>
        <fullName evidence="2">Uncharacterized protein</fullName>
    </submittedName>
</protein>
<dbReference type="VEuPathDB" id="FungiDB:SMAC_05853"/>
<evidence type="ECO:0000313" key="3">
    <source>
        <dbReference type="Proteomes" id="UP000433876"/>
    </source>
</evidence>
<accession>A0A8S8ZL74</accession>
<organism evidence="2 3">
    <name type="scientific">Sordaria macrospora</name>
    <dbReference type="NCBI Taxonomy" id="5147"/>
    <lineage>
        <taxon>Eukaryota</taxon>
        <taxon>Fungi</taxon>
        <taxon>Dikarya</taxon>
        <taxon>Ascomycota</taxon>
        <taxon>Pezizomycotina</taxon>
        <taxon>Sordariomycetes</taxon>
        <taxon>Sordariomycetidae</taxon>
        <taxon>Sordariales</taxon>
        <taxon>Sordariaceae</taxon>
        <taxon>Sordaria</taxon>
    </lineage>
</organism>
<evidence type="ECO:0000256" key="1">
    <source>
        <dbReference type="SAM" id="MobiDB-lite"/>
    </source>
</evidence>
<gene>
    <name evidence="2" type="ORF">SMACR_05853</name>
</gene>
<feature type="compositionally biased region" description="Gly residues" evidence="1">
    <location>
        <begin position="16"/>
        <end position="52"/>
    </location>
</feature>
<evidence type="ECO:0000313" key="2">
    <source>
        <dbReference type="EMBL" id="KAA8629481.1"/>
    </source>
</evidence>
<feature type="compositionally biased region" description="Polar residues" evidence="1">
    <location>
        <begin position="65"/>
        <end position="81"/>
    </location>
</feature>
<dbReference type="EMBL" id="NMPR01000134">
    <property type="protein sequence ID" value="KAA8629481.1"/>
    <property type="molecule type" value="Genomic_DNA"/>
</dbReference>
<comment type="caution">
    <text evidence="2">The sequence shown here is derived from an EMBL/GenBank/DDBJ whole genome shotgun (WGS) entry which is preliminary data.</text>
</comment>
<dbReference type="AlphaFoldDB" id="A0A8S8ZL74"/>
<dbReference type="Proteomes" id="UP000433876">
    <property type="component" value="Unassembled WGS sequence"/>
</dbReference>
<reference evidence="2 3" key="1">
    <citation type="submission" date="2017-07" db="EMBL/GenBank/DDBJ databases">
        <title>Genome sequence of the Sordaria macrospora wild type strain R19027.</title>
        <authorList>
            <person name="Nowrousian M."/>
            <person name="Teichert I."/>
            <person name="Kueck U."/>
        </authorList>
    </citation>
    <scope>NUCLEOTIDE SEQUENCE [LARGE SCALE GENOMIC DNA]</scope>
    <source>
        <strain evidence="2 3">R19027</strain>
        <tissue evidence="2">Mycelium</tissue>
    </source>
</reference>